<keyword evidence="3 5" id="KW-1133">Transmembrane helix</keyword>
<feature type="transmembrane region" description="Helical" evidence="5">
    <location>
        <begin position="91"/>
        <end position="113"/>
    </location>
</feature>
<feature type="transmembrane region" description="Helical" evidence="5">
    <location>
        <begin position="147"/>
        <end position="170"/>
    </location>
</feature>
<feature type="transmembrane region" description="Helical" evidence="5">
    <location>
        <begin position="206"/>
        <end position="225"/>
    </location>
</feature>
<keyword evidence="4 5" id="KW-0472">Membrane</keyword>
<evidence type="ECO:0000256" key="1">
    <source>
        <dbReference type="ARBA" id="ARBA00004141"/>
    </source>
</evidence>
<organism evidence="6 7">
    <name type="scientific">Flintibacter faecis</name>
    <dbReference type="NCBI Taxonomy" id="2763047"/>
    <lineage>
        <taxon>Bacteria</taxon>
        <taxon>Bacillati</taxon>
        <taxon>Bacillota</taxon>
        <taxon>Clostridia</taxon>
        <taxon>Eubacteriales</taxon>
        <taxon>Flintibacter</taxon>
    </lineage>
</organism>
<keyword evidence="2 5" id="KW-0812">Transmembrane</keyword>
<dbReference type="AlphaFoldDB" id="A0A8J6J276"/>
<comment type="caution">
    <text evidence="6">The sequence shown here is derived from an EMBL/GenBank/DDBJ whole genome shotgun (WGS) entry which is preliminary data.</text>
</comment>
<proteinExistence type="predicted"/>
<dbReference type="InterPro" id="IPR007300">
    <property type="entry name" value="CidB/LrgB"/>
</dbReference>
<sequence>MLEAMLSSPFFGLGLTCAAWCVGVFLQKKTGFLLCNPMLIATIVVVAVLAVFQIPYADYLQGSSMLTLMLSPVTAVLALNVYNQRRLLGEYFLPVIVGCLVGTLTSVGSVLLLCKVMSVDSAMTSALLPKSVTTAIAIAISENLGGIPGVTAAAVVIAGVVGAIFAPAFAKLFHVTDPVAEGVAIGACSHALGTAKALEIGTLQGAMSSVSLCICGILTSILVVFF</sequence>
<accession>A0A8J6J276</accession>
<evidence type="ECO:0000256" key="2">
    <source>
        <dbReference type="ARBA" id="ARBA00022692"/>
    </source>
</evidence>
<feature type="transmembrane region" description="Helical" evidence="5">
    <location>
        <begin position="33"/>
        <end position="54"/>
    </location>
</feature>
<feature type="transmembrane region" description="Helical" evidence="5">
    <location>
        <begin position="6"/>
        <end position="26"/>
    </location>
</feature>
<dbReference type="PANTHER" id="PTHR30249:SF0">
    <property type="entry name" value="PLASTIDAL GLYCOLATE_GLYCERATE TRANSLOCATOR 1, CHLOROPLASTIC"/>
    <property type="match status" value="1"/>
</dbReference>
<protein>
    <submittedName>
        <fullName evidence="6">LrgB family protein</fullName>
    </submittedName>
</protein>
<evidence type="ECO:0000313" key="6">
    <source>
        <dbReference type="EMBL" id="MBC5716256.1"/>
    </source>
</evidence>
<evidence type="ECO:0000256" key="4">
    <source>
        <dbReference type="ARBA" id="ARBA00023136"/>
    </source>
</evidence>
<dbReference type="Proteomes" id="UP000602260">
    <property type="component" value="Unassembled WGS sequence"/>
</dbReference>
<dbReference type="EMBL" id="JACOPN010000002">
    <property type="protein sequence ID" value="MBC5716256.1"/>
    <property type="molecule type" value="Genomic_DNA"/>
</dbReference>
<gene>
    <name evidence="6" type="ORF">H8S55_02785</name>
</gene>
<name>A0A8J6J276_9FIRM</name>
<dbReference type="RefSeq" id="WP_147563571.1">
    <property type="nucleotide sequence ID" value="NZ_JACOPN010000002.1"/>
</dbReference>
<keyword evidence="7" id="KW-1185">Reference proteome</keyword>
<dbReference type="Pfam" id="PF04172">
    <property type="entry name" value="LrgB"/>
    <property type="match status" value="1"/>
</dbReference>
<evidence type="ECO:0000256" key="5">
    <source>
        <dbReference type="SAM" id="Phobius"/>
    </source>
</evidence>
<reference evidence="6" key="1">
    <citation type="submission" date="2020-08" db="EMBL/GenBank/DDBJ databases">
        <title>Genome public.</title>
        <authorList>
            <person name="Liu C."/>
            <person name="Sun Q."/>
        </authorList>
    </citation>
    <scope>NUCLEOTIDE SEQUENCE</scope>
    <source>
        <strain evidence="6">BX5</strain>
    </source>
</reference>
<dbReference type="GO" id="GO:0016020">
    <property type="term" value="C:membrane"/>
    <property type="evidence" value="ECO:0007669"/>
    <property type="project" value="UniProtKB-SubCell"/>
</dbReference>
<evidence type="ECO:0000256" key="3">
    <source>
        <dbReference type="ARBA" id="ARBA00022989"/>
    </source>
</evidence>
<comment type="subcellular location">
    <subcellularLocation>
        <location evidence="1">Membrane</location>
        <topology evidence="1">Multi-pass membrane protein</topology>
    </subcellularLocation>
</comment>
<dbReference type="PANTHER" id="PTHR30249">
    <property type="entry name" value="PUTATIVE SEROTONIN TRANSPORTER"/>
    <property type="match status" value="1"/>
</dbReference>
<evidence type="ECO:0000313" key="7">
    <source>
        <dbReference type="Proteomes" id="UP000602260"/>
    </source>
</evidence>